<organism evidence="1 2">
    <name type="scientific">Dorcoceras hygrometricum</name>
    <dbReference type="NCBI Taxonomy" id="472368"/>
    <lineage>
        <taxon>Eukaryota</taxon>
        <taxon>Viridiplantae</taxon>
        <taxon>Streptophyta</taxon>
        <taxon>Embryophyta</taxon>
        <taxon>Tracheophyta</taxon>
        <taxon>Spermatophyta</taxon>
        <taxon>Magnoliopsida</taxon>
        <taxon>eudicotyledons</taxon>
        <taxon>Gunneridae</taxon>
        <taxon>Pentapetalae</taxon>
        <taxon>asterids</taxon>
        <taxon>lamiids</taxon>
        <taxon>Lamiales</taxon>
        <taxon>Gesneriaceae</taxon>
        <taxon>Didymocarpoideae</taxon>
        <taxon>Trichosporeae</taxon>
        <taxon>Loxocarpinae</taxon>
        <taxon>Dorcoceras</taxon>
    </lineage>
</organism>
<protein>
    <submittedName>
        <fullName evidence="1">Putative leucine-rich repeat receptor-like protein kinase</fullName>
    </submittedName>
</protein>
<accession>A0A2Z7DGP1</accession>
<keyword evidence="2" id="KW-1185">Reference proteome</keyword>
<evidence type="ECO:0000313" key="1">
    <source>
        <dbReference type="EMBL" id="KZV56825.1"/>
    </source>
</evidence>
<reference evidence="1 2" key="1">
    <citation type="journal article" date="2015" name="Proc. Natl. Acad. Sci. U.S.A.">
        <title>The resurrection genome of Boea hygrometrica: A blueprint for survival of dehydration.</title>
        <authorList>
            <person name="Xiao L."/>
            <person name="Yang G."/>
            <person name="Zhang L."/>
            <person name="Yang X."/>
            <person name="Zhao S."/>
            <person name="Ji Z."/>
            <person name="Zhou Q."/>
            <person name="Hu M."/>
            <person name="Wang Y."/>
            <person name="Chen M."/>
            <person name="Xu Y."/>
            <person name="Jin H."/>
            <person name="Xiao X."/>
            <person name="Hu G."/>
            <person name="Bao F."/>
            <person name="Hu Y."/>
            <person name="Wan P."/>
            <person name="Li L."/>
            <person name="Deng X."/>
            <person name="Kuang T."/>
            <person name="Xiang C."/>
            <person name="Zhu J.K."/>
            <person name="Oliver M.J."/>
            <person name="He Y."/>
        </authorList>
    </citation>
    <scope>NUCLEOTIDE SEQUENCE [LARGE SCALE GENOMIC DNA]</scope>
    <source>
        <strain evidence="2">cv. XS01</strain>
    </source>
</reference>
<keyword evidence="1" id="KW-0808">Transferase</keyword>
<keyword evidence="1" id="KW-0675">Receptor</keyword>
<dbReference type="GO" id="GO:0016301">
    <property type="term" value="F:kinase activity"/>
    <property type="evidence" value="ECO:0007669"/>
    <property type="project" value="UniProtKB-KW"/>
</dbReference>
<evidence type="ECO:0000313" key="2">
    <source>
        <dbReference type="Proteomes" id="UP000250235"/>
    </source>
</evidence>
<dbReference type="AlphaFoldDB" id="A0A2Z7DGP1"/>
<keyword evidence="1" id="KW-0418">Kinase</keyword>
<gene>
    <name evidence="1" type="ORF">F511_35960</name>
</gene>
<dbReference type="OrthoDB" id="1936908at2759"/>
<dbReference type="Proteomes" id="UP000250235">
    <property type="component" value="Unassembled WGS sequence"/>
</dbReference>
<dbReference type="EMBL" id="KQ987771">
    <property type="protein sequence ID" value="KZV56825.1"/>
    <property type="molecule type" value="Genomic_DNA"/>
</dbReference>
<name>A0A2Z7DGP1_9LAMI</name>
<sequence length="151" mass="17785">MNPPVFNGEESSEDADSWLRNIIGHFDRVQYDYDLVVAPGTSCEEFVASGCPTESRFETLRFGYCVRKPADGFRRPAGGRFDDGIQVLQLVVVLTQLVVPQEVRWEYILIWEINTQHDTWNSYRLRWKFHQNQRLALINKIEFEFWEHGED</sequence>
<proteinExistence type="predicted"/>